<dbReference type="GO" id="GO:0046279">
    <property type="term" value="P:3,4-dihydroxybenzoate biosynthetic process"/>
    <property type="evidence" value="ECO:0007669"/>
    <property type="project" value="TreeGrafter"/>
</dbReference>
<dbReference type="Pfam" id="PF01487">
    <property type="entry name" value="DHquinase_I"/>
    <property type="match status" value="1"/>
</dbReference>
<feature type="binding site" evidence="5">
    <location>
        <begin position="47"/>
        <end position="49"/>
    </location>
    <ligand>
        <name>3-dehydroquinate</name>
        <dbReference type="ChEBI" id="CHEBI:32364"/>
    </ligand>
</feature>
<dbReference type="EMBL" id="CP018335">
    <property type="protein sequence ID" value="APM38390.1"/>
    <property type="molecule type" value="Genomic_DNA"/>
</dbReference>
<feature type="binding site" evidence="5">
    <location>
        <position position="215"/>
    </location>
    <ligand>
        <name>3-dehydroquinate</name>
        <dbReference type="ChEBI" id="CHEBI:32364"/>
    </ligand>
</feature>
<comment type="similarity">
    <text evidence="5">Belongs to the type-I 3-dehydroquinase family.</text>
</comment>
<comment type="subunit">
    <text evidence="5">Homodimer.</text>
</comment>
<dbReference type="PANTHER" id="PTHR43699">
    <property type="entry name" value="3-DEHYDROQUINATE DEHYDRATASE"/>
    <property type="match status" value="1"/>
</dbReference>
<evidence type="ECO:0000256" key="5">
    <source>
        <dbReference type="HAMAP-Rule" id="MF_00214"/>
    </source>
</evidence>
<dbReference type="GO" id="GO:0008652">
    <property type="term" value="P:amino acid biosynthetic process"/>
    <property type="evidence" value="ECO:0007669"/>
    <property type="project" value="UniProtKB-KW"/>
</dbReference>
<dbReference type="AlphaFoldDB" id="A0A1L5F6D1"/>
<evidence type="ECO:0000313" key="6">
    <source>
        <dbReference type="EMBL" id="APM38390.1"/>
    </source>
</evidence>
<evidence type="ECO:0000256" key="4">
    <source>
        <dbReference type="ARBA" id="ARBA00023270"/>
    </source>
</evidence>
<dbReference type="Proteomes" id="UP000184604">
    <property type="component" value="Chromosome"/>
</dbReference>
<evidence type="ECO:0000256" key="2">
    <source>
        <dbReference type="ARBA" id="ARBA00023141"/>
    </source>
</evidence>
<dbReference type="GO" id="GO:0009073">
    <property type="term" value="P:aromatic amino acid family biosynthetic process"/>
    <property type="evidence" value="ECO:0007669"/>
    <property type="project" value="UniProtKB-KW"/>
</dbReference>
<keyword evidence="4 5" id="KW-0704">Schiff base</keyword>
<dbReference type="InterPro" id="IPR050146">
    <property type="entry name" value="Type-I_3-dehydroquinase"/>
</dbReference>
<comment type="catalytic activity">
    <reaction evidence="1 5">
        <text>3-dehydroquinate = 3-dehydroshikimate + H2O</text>
        <dbReference type="Rhea" id="RHEA:21096"/>
        <dbReference type="ChEBI" id="CHEBI:15377"/>
        <dbReference type="ChEBI" id="CHEBI:16630"/>
        <dbReference type="ChEBI" id="CHEBI:32364"/>
        <dbReference type="EC" id="4.2.1.10"/>
    </reaction>
</comment>
<dbReference type="PANTHER" id="PTHR43699:SF1">
    <property type="entry name" value="3-DEHYDROQUINATE DEHYDRATASE"/>
    <property type="match status" value="1"/>
</dbReference>
<feature type="binding site" evidence="5">
    <location>
        <position position="234"/>
    </location>
    <ligand>
        <name>3-dehydroquinate</name>
        <dbReference type="ChEBI" id="CHEBI:32364"/>
    </ligand>
</feature>
<keyword evidence="3 5" id="KW-0456">Lyase</keyword>
<dbReference type="GO" id="GO:0003855">
    <property type="term" value="F:3-dehydroquinate dehydratase activity"/>
    <property type="evidence" value="ECO:0007669"/>
    <property type="project" value="UniProtKB-UniRule"/>
</dbReference>
<dbReference type="FunFam" id="3.20.20.70:FF:000047">
    <property type="entry name" value="3-dehydroquinate dehydratase"/>
    <property type="match status" value="1"/>
</dbReference>
<dbReference type="UniPathway" id="UPA00053">
    <property type="reaction ID" value="UER00086"/>
</dbReference>
<dbReference type="NCBIfam" id="TIGR01093">
    <property type="entry name" value="aroD"/>
    <property type="match status" value="1"/>
</dbReference>
<dbReference type="CDD" id="cd00502">
    <property type="entry name" value="DHQase_I"/>
    <property type="match status" value="1"/>
</dbReference>
<evidence type="ECO:0000256" key="1">
    <source>
        <dbReference type="ARBA" id="ARBA00001864"/>
    </source>
</evidence>
<feature type="binding site" evidence="5">
    <location>
        <position position="83"/>
    </location>
    <ligand>
        <name>3-dehydroquinate</name>
        <dbReference type="ChEBI" id="CHEBI:32364"/>
    </ligand>
</feature>
<feature type="binding site" evidence="5">
    <location>
        <position position="238"/>
    </location>
    <ligand>
        <name>3-dehydroquinate</name>
        <dbReference type="ChEBI" id="CHEBI:32364"/>
    </ligand>
</feature>
<feature type="active site" description="Proton donor/acceptor" evidence="5">
    <location>
        <position position="145"/>
    </location>
</feature>
<dbReference type="SUPFAM" id="SSF51569">
    <property type="entry name" value="Aldolase"/>
    <property type="match status" value="1"/>
</dbReference>
<sequence length="255" mass="28640">MGSIVKVRNIELGEGVPKIAVPFVGCDEEEIMEEVAGVKTTKLDIVEWRIDYYRYVEDVEKVKKLLQEMRKNLNNIPILVTFRTVKEGGKKEISLEYYIELNRAIASTGNADMIDIELFIAEDKAVKKVVEELHEYNIKVIMSNHDFHKTPHKDELVSRMCRMQQLGADIAKIAVMPCSTKDVLELLSATCEMKCKHNDTPIITMSMGTLGVITRLAGETFGSALTFGSAKAASAPGQLEANELYKVLHLISEYR</sequence>
<evidence type="ECO:0000256" key="3">
    <source>
        <dbReference type="ARBA" id="ARBA00023239"/>
    </source>
</evidence>
<organism evidence="6 7">
    <name type="scientific">Clostridium kluyveri</name>
    <dbReference type="NCBI Taxonomy" id="1534"/>
    <lineage>
        <taxon>Bacteria</taxon>
        <taxon>Bacillati</taxon>
        <taxon>Bacillota</taxon>
        <taxon>Clostridia</taxon>
        <taxon>Eubacteriales</taxon>
        <taxon>Clostridiaceae</taxon>
        <taxon>Clostridium</taxon>
    </lineage>
</organism>
<dbReference type="RefSeq" id="WP_073538062.1">
    <property type="nucleotide sequence ID" value="NZ_CP018335.1"/>
</dbReference>
<protein>
    <recommendedName>
        <fullName evidence="5">3-dehydroquinate dehydratase</fullName>
        <shortName evidence="5">3-dehydroquinase</shortName>
        <ecNumber evidence="5">4.2.1.10</ecNumber>
    </recommendedName>
    <alternativeName>
        <fullName evidence="5">Type I DHQase</fullName>
    </alternativeName>
    <alternativeName>
        <fullName evidence="5">Type I dehydroquinase</fullName>
        <shortName evidence="5">DHQ1</shortName>
    </alternativeName>
</protein>
<proteinExistence type="inferred from homology"/>
<keyword evidence="5" id="KW-0028">Amino-acid biosynthesis</keyword>
<gene>
    <name evidence="5" type="primary">aroD</name>
    <name evidence="6" type="ORF">BS101_06400</name>
</gene>
<dbReference type="InterPro" id="IPR013785">
    <property type="entry name" value="Aldolase_TIM"/>
</dbReference>
<dbReference type="InterPro" id="IPR001381">
    <property type="entry name" value="DHquinase_I"/>
</dbReference>
<dbReference type="Gene3D" id="3.20.20.70">
    <property type="entry name" value="Aldolase class I"/>
    <property type="match status" value="1"/>
</dbReference>
<dbReference type="GO" id="GO:0009423">
    <property type="term" value="P:chorismate biosynthetic process"/>
    <property type="evidence" value="ECO:0007669"/>
    <property type="project" value="UniProtKB-UniRule"/>
</dbReference>
<dbReference type="EC" id="4.2.1.10" evidence="5"/>
<reference evidence="6 7" key="1">
    <citation type="submission" date="2016-12" db="EMBL/GenBank/DDBJ databases">
        <title>Complete genome sequence of Clostridium kluyveri JZZ isolated from the pit mud of a Chinese flavor liquor-making factory.</title>
        <authorList>
            <person name="Wang Y."/>
        </authorList>
    </citation>
    <scope>NUCLEOTIDE SEQUENCE [LARGE SCALE GENOMIC DNA]</scope>
    <source>
        <strain evidence="6 7">JZZ</strain>
    </source>
</reference>
<evidence type="ECO:0000313" key="7">
    <source>
        <dbReference type="Proteomes" id="UP000184604"/>
    </source>
</evidence>
<keyword evidence="2 5" id="KW-0057">Aromatic amino acid biosynthesis</keyword>
<dbReference type="HAMAP" id="MF_00214">
    <property type="entry name" value="AroD"/>
    <property type="match status" value="1"/>
</dbReference>
<accession>A0A1L5F6D1</accession>
<comment type="function">
    <text evidence="5">Involved in the third step of the chorismate pathway, which leads to the biosynthesis of aromatic amino acids. Catalyzes the cis-dehydration of 3-dehydroquinate (DHQ) and introduces the first double bond of the aromatic ring to yield 3-dehydroshikimate.</text>
</comment>
<dbReference type="OrthoDB" id="9813659at2"/>
<comment type="caution">
    <text evidence="5">Lacks conserved residue(s) required for the propagation of feature annotation.</text>
</comment>
<comment type="pathway">
    <text evidence="5">Metabolic intermediate biosynthesis; chorismate biosynthesis; chorismate from D-erythrose 4-phosphate and phosphoenolpyruvate: step 3/7.</text>
</comment>
<feature type="active site" description="Schiff-base intermediate with substrate" evidence="5">
    <location>
        <position position="172"/>
    </location>
</feature>
<name>A0A1L5F6D1_CLOKL</name>